<keyword evidence="5" id="KW-1185">Reference proteome</keyword>
<dbReference type="AlphaFoldDB" id="A0A6G8ATA5"/>
<dbReference type="Gene3D" id="3.40.630.30">
    <property type="match status" value="1"/>
</dbReference>
<proteinExistence type="predicted"/>
<keyword evidence="2" id="KW-0012">Acyltransferase</keyword>
<dbReference type="RefSeq" id="WP_166034320.1">
    <property type="nucleotide sequence ID" value="NZ_CP049887.1"/>
</dbReference>
<dbReference type="PANTHER" id="PTHR43420">
    <property type="entry name" value="ACETYLTRANSFERASE"/>
    <property type="match status" value="1"/>
</dbReference>
<name>A0A6G8ATA5_9ENTE</name>
<dbReference type="Pfam" id="PF13527">
    <property type="entry name" value="Acetyltransf_9"/>
    <property type="match status" value="1"/>
</dbReference>
<protein>
    <submittedName>
        <fullName evidence="4">GNAT family N-acetyltransferase</fullName>
    </submittedName>
</protein>
<keyword evidence="1 4" id="KW-0808">Transferase</keyword>
<dbReference type="GO" id="GO:0016747">
    <property type="term" value="F:acyltransferase activity, transferring groups other than amino-acyl groups"/>
    <property type="evidence" value="ECO:0007669"/>
    <property type="project" value="InterPro"/>
</dbReference>
<dbReference type="Proteomes" id="UP000501747">
    <property type="component" value="Chromosome"/>
</dbReference>
<dbReference type="InterPro" id="IPR000182">
    <property type="entry name" value="GNAT_dom"/>
</dbReference>
<dbReference type="PROSITE" id="PS51186">
    <property type="entry name" value="GNAT"/>
    <property type="match status" value="1"/>
</dbReference>
<evidence type="ECO:0000259" key="3">
    <source>
        <dbReference type="PROSITE" id="PS51186"/>
    </source>
</evidence>
<accession>A0A6G8ATA5</accession>
<evidence type="ECO:0000256" key="2">
    <source>
        <dbReference type="ARBA" id="ARBA00023315"/>
    </source>
</evidence>
<evidence type="ECO:0000313" key="4">
    <source>
        <dbReference type="EMBL" id="QIL48172.1"/>
    </source>
</evidence>
<organism evidence="4 5">
    <name type="scientific">Vagococcus hydrophili</name>
    <dbReference type="NCBI Taxonomy" id="2714947"/>
    <lineage>
        <taxon>Bacteria</taxon>
        <taxon>Bacillati</taxon>
        <taxon>Bacillota</taxon>
        <taxon>Bacilli</taxon>
        <taxon>Lactobacillales</taxon>
        <taxon>Enterococcaceae</taxon>
        <taxon>Vagococcus</taxon>
    </lineage>
</organism>
<sequence>MKDYQLITDIKKDEGLRKSFNCLAEMTFDINFETWYELGYWQDNYIPYSYVIDNKVIANVSVTKSELVIDQEKYRMLQIGTVMTHKEYQKHGLSRKLMEHVLAEYQDQYDYIYLFANEMVLDFYPKFGFKRLGEMETVVDVSKSKTKKSGLEKTSFREKKVDIERLISERNQGNIRTYYADNITLSMFYYSTIFTEMTYYIQELDMYVVFEVEGSRLYLMDILTKRDWVLSDILNYLPIEEIEIIECPFELTECSELEMKKELRFIDDDALFVLGKDLTPFEGIKIPLIGHA</sequence>
<gene>
    <name evidence="4" type="ORF">G7082_06550</name>
</gene>
<dbReference type="EMBL" id="CP049887">
    <property type="protein sequence ID" value="QIL48172.1"/>
    <property type="molecule type" value="Genomic_DNA"/>
</dbReference>
<dbReference type="CDD" id="cd04301">
    <property type="entry name" value="NAT_SF"/>
    <property type="match status" value="1"/>
</dbReference>
<dbReference type="KEGG" id="vhy:G7082_06550"/>
<evidence type="ECO:0000313" key="5">
    <source>
        <dbReference type="Proteomes" id="UP000501747"/>
    </source>
</evidence>
<dbReference type="PANTHER" id="PTHR43420:SF31">
    <property type="entry name" value="ACETYLTRANSFERASE"/>
    <property type="match status" value="1"/>
</dbReference>
<reference evidence="4 5" key="1">
    <citation type="submission" date="2020-03" db="EMBL/GenBank/DDBJ databases">
        <title>Vagococcus sp. nov., isolated from beetles.</title>
        <authorList>
            <person name="Hyun D.-W."/>
            <person name="Bae J.-W."/>
        </authorList>
    </citation>
    <scope>NUCLEOTIDE SEQUENCE [LARGE SCALE GENOMIC DNA]</scope>
    <source>
        <strain evidence="4 5">HDW17B</strain>
    </source>
</reference>
<evidence type="ECO:0000256" key="1">
    <source>
        <dbReference type="ARBA" id="ARBA00022679"/>
    </source>
</evidence>
<dbReference type="SUPFAM" id="SSF55729">
    <property type="entry name" value="Acyl-CoA N-acyltransferases (Nat)"/>
    <property type="match status" value="1"/>
</dbReference>
<feature type="domain" description="N-acetyltransferase" evidence="3">
    <location>
        <begin position="8"/>
        <end position="148"/>
    </location>
</feature>
<dbReference type="InterPro" id="IPR050680">
    <property type="entry name" value="YpeA/RimI_acetyltransf"/>
</dbReference>
<dbReference type="InterPro" id="IPR016181">
    <property type="entry name" value="Acyl_CoA_acyltransferase"/>
</dbReference>